<feature type="region of interest" description="Disordered" evidence="4">
    <location>
        <begin position="247"/>
        <end position="268"/>
    </location>
</feature>
<dbReference type="InterPro" id="IPR002104">
    <property type="entry name" value="Integrase_catalytic"/>
</dbReference>
<feature type="domain" description="Tyr recombinase" evidence="5">
    <location>
        <begin position="175"/>
        <end position="398"/>
    </location>
</feature>
<comment type="similarity">
    <text evidence="1">Belongs to the 'phage' integrase family.</text>
</comment>
<dbReference type="Proteomes" id="UP000320806">
    <property type="component" value="Unassembled WGS sequence"/>
</dbReference>
<organism evidence="6 7">
    <name type="scientific">Yimella lutea</name>
    <dbReference type="NCBI Taxonomy" id="587872"/>
    <lineage>
        <taxon>Bacteria</taxon>
        <taxon>Bacillati</taxon>
        <taxon>Actinomycetota</taxon>
        <taxon>Actinomycetes</taxon>
        <taxon>Micrococcales</taxon>
        <taxon>Dermacoccaceae</taxon>
        <taxon>Yimella</taxon>
    </lineage>
</organism>
<reference evidence="6 7" key="1">
    <citation type="submission" date="2019-06" db="EMBL/GenBank/DDBJ databases">
        <title>Sequencing the genomes of 1000 actinobacteria strains.</title>
        <authorList>
            <person name="Klenk H.-P."/>
        </authorList>
    </citation>
    <scope>NUCLEOTIDE SEQUENCE [LARGE SCALE GENOMIC DNA]</scope>
    <source>
        <strain evidence="6 7">DSM 19828</strain>
    </source>
</reference>
<dbReference type="PANTHER" id="PTHR30349">
    <property type="entry name" value="PHAGE INTEGRASE-RELATED"/>
    <property type="match status" value="1"/>
</dbReference>
<sequence>MARPINPEGTWTVTANKKRRLKQSFRLADGQTVRKSFTATTKDACRDLRDEWMLANGLDPVRPTAPARSMPTLDQWIVEVRRTDDLNNLEAATVSAAASLYRNHLKSQLGNRLIDTITATDVVELQIHLKAKGMSASTVRAVHVQLAKALNLAVRRGHLTRNVAADVAKPAPAQRSPQPFSQTELLAVWNVVIRHRDSARWAAQLMTGGRQSECLGLAWGDFNLEENRLIIKRSLKRVQWLHGCDPKEQDQHTPAQCPHKTKASQFGKTKSAAGVRAIWLPDQLVEVLRDWRVDWERAAKRGIFDTSILSEHGGLVFPSSTTGGARDHRADARQWQAILHEAEVLHRGTHSSRHTVATQLLTEGIDPRIVQEALGWSDGSQLPRYQHVTTSLTKKAGKAIENQWDQIIGRDADVLPIRRAGTTDD</sequence>
<dbReference type="InterPro" id="IPR050090">
    <property type="entry name" value="Tyrosine_recombinase_XerCD"/>
</dbReference>
<evidence type="ECO:0000256" key="1">
    <source>
        <dbReference type="ARBA" id="ARBA00008857"/>
    </source>
</evidence>
<dbReference type="Gene3D" id="1.10.443.10">
    <property type="entry name" value="Intergrase catalytic core"/>
    <property type="match status" value="1"/>
</dbReference>
<dbReference type="Pfam" id="PF00589">
    <property type="entry name" value="Phage_integrase"/>
    <property type="match status" value="1"/>
</dbReference>
<accession>A0A542EHB3</accession>
<dbReference type="SUPFAM" id="SSF56349">
    <property type="entry name" value="DNA breaking-rejoining enzymes"/>
    <property type="match status" value="1"/>
</dbReference>
<dbReference type="InterPro" id="IPR011010">
    <property type="entry name" value="DNA_brk_join_enz"/>
</dbReference>
<protein>
    <submittedName>
        <fullName evidence="6">Site-specific recombinase XerD</fullName>
    </submittedName>
</protein>
<evidence type="ECO:0000313" key="7">
    <source>
        <dbReference type="Proteomes" id="UP000320806"/>
    </source>
</evidence>
<dbReference type="CDD" id="cd01189">
    <property type="entry name" value="INT_ICEBs1_C_like"/>
    <property type="match status" value="1"/>
</dbReference>
<proteinExistence type="inferred from homology"/>
<dbReference type="OrthoDB" id="1822491at2"/>
<gene>
    <name evidence="6" type="ORF">FB459_2224</name>
</gene>
<dbReference type="AlphaFoldDB" id="A0A542EHB3"/>
<evidence type="ECO:0000256" key="3">
    <source>
        <dbReference type="ARBA" id="ARBA00023172"/>
    </source>
</evidence>
<dbReference type="PROSITE" id="PS51898">
    <property type="entry name" value="TYR_RECOMBINASE"/>
    <property type="match status" value="1"/>
</dbReference>
<dbReference type="InterPro" id="IPR010998">
    <property type="entry name" value="Integrase_recombinase_N"/>
</dbReference>
<keyword evidence="2" id="KW-0238">DNA-binding</keyword>
<dbReference type="RefSeq" id="WP_141928495.1">
    <property type="nucleotide sequence ID" value="NZ_BAABCI010000024.1"/>
</dbReference>
<dbReference type="InterPro" id="IPR013762">
    <property type="entry name" value="Integrase-like_cat_sf"/>
</dbReference>
<dbReference type="PANTHER" id="PTHR30349:SF41">
    <property type="entry name" value="INTEGRASE_RECOMBINASE PROTEIN MJ0367-RELATED"/>
    <property type="match status" value="1"/>
</dbReference>
<dbReference type="GO" id="GO:0006310">
    <property type="term" value="P:DNA recombination"/>
    <property type="evidence" value="ECO:0007669"/>
    <property type="project" value="UniProtKB-KW"/>
</dbReference>
<keyword evidence="3" id="KW-0233">DNA recombination</keyword>
<evidence type="ECO:0000256" key="4">
    <source>
        <dbReference type="SAM" id="MobiDB-lite"/>
    </source>
</evidence>
<dbReference type="EMBL" id="VFMO01000001">
    <property type="protein sequence ID" value="TQJ14723.1"/>
    <property type="molecule type" value="Genomic_DNA"/>
</dbReference>
<dbReference type="Gene3D" id="1.10.150.130">
    <property type="match status" value="1"/>
</dbReference>
<comment type="caution">
    <text evidence="6">The sequence shown here is derived from an EMBL/GenBank/DDBJ whole genome shotgun (WGS) entry which is preliminary data.</text>
</comment>
<dbReference type="GO" id="GO:0003677">
    <property type="term" value="F:DNA binding"/>
    <property type="evidence" value="ECO:0007669"/>
    <property type="project" value="UniProtKB-KW"/>
</dbReference>
<evidence type="ECO:0000259" key="5">
    <source>
        <dbReference type="PROSITE" id="PS51898"/>
    </source>
</evidence>
<evidence type="ECO:0000313" key="6">
    <source>
        <dbReference type="EMBL" id="TQJ14723.1"/>
    </source>
</evidence>
<dbReference type="GO" id="GO:0015074">
    <property type="term" value="P:DNA integration"/>
    <property type="evidence" value="ECO:0007669"/>
    <property type="project" value="InterPro"/>
</dbReference>
<name>A0A542EHB3_9MICO</name>
<evidence type="ECO:0000256" key="2">
    <source>
        <dbReference type="ARBA" id="ARBA00023125"/>
    </source>
</evidence>
<keyword evidence="7" id="KW-1185">Reference proteome</keyword>